<dbReference type="Proteomes" id="UP000324233">
    <property type="component" value="Chromosome"/>
</dbReference>
<keyword evidence="1" id="KW-1133">Transmembrane helix</keyword>
<feature type="transmembrane region" description="Helical" evidence="1">
    <location>
        <begin position="66"/>
        <end position="89"/>
    </location>
</feature>
<reference evidence="2 3" key="1">
    <citation type="submission" date="2019-08" db="EMBL/GenBank/DDBJ databases">
        <title>Deep-cultivation of Planctomycetes and their phenomic and genomic characterization uncovers novel biology.</title>
        <authorList>
            <person name="Wiegand S."/>
            <person name="Jogler M."/>
            <person name="Boedeker C."/>
            <person name="Pinto D."/>
            <person name="Vollmers J."/>
            <person name="Rivas-Marin E."/>
            <person name="Kohn T."/>
            <person name="Peeters S.H."/>
            <person name="Heuer A."/>
            <person name="Rast P."/>
            <person name="Oberbeckmann S."/>
            <person name="Bunk B."/>
            <person name="Jeske O."/>
            <person name="Meyerdierks A."/>
            <person name="Storesund J.E."/>
            <person name="Kallscheuer N."/>
            <person name="Luecker S."/>
            <person name="Lage O.M."/>
            <person name="Pohl T."/>
            <person name="Merkel B.J."/>
            <person name="Hornburger P."/>
            <person name="Mueller R.-W."/>
            <person name="Bruemmer F."/>
            <person name="Labrenz M."/>
            <person name="Spormann A.M."/>
            <person name="Op den Camp H."/>
            <person name="Overmann J."/>
            <person name="Amann R."/>
            <person name="Jetten M.S.M."/>
            <person name="Mascher T."/>
            <person name="Medema M.H."/>
            <person name="Devos D.P."/>
            <person name="Kaster A.-K."/>
            <person name="Ovreas L."/>
            <person name="Rohde M."/>
            <person name="Galperin M.Y."/>
            <person name="Jogler C."/>
        </authorList>
    </citation>
    <scope>NUCLEOTIDE SEQUENCE [LARGE SCALE GENOMIC DNA]</scope>
    <source>
        <strain evidence="2 3">OJF2</strain>
    </source>
</reference>
<sequence>MSQIEARAAAPTDLWELIMQAGGILVLCVLSAVAYGILHDQITARVCIEYFTVAHPPVFPTQSPTWLAIGWGIIATWWVGVLLGVPLAVAARGGSRPARNVSSLVRPILALLVTMSCCALAAGVTGYLLGRSGWIRVTEPLASSIAPEKHSRFLADRFAHDASYLVGLIGGIVLICRVWRSRARTQGRAADFRSRTMGHGILGSSRGPTGA</sequence>
<dbReference type="RefSeq" id="WP_210420492.1">
    <property type="nucleotide sequence ID" value="NZ_CP042997.1"/>
</dbReference>
<evidence type="ECO:0000313" key="3">
    <source>
        <dbReference type="Proteomes" id="UP000324233"/>
    </source>
</evidence>
<feature type="transmembrane region" description="Helical" evidence="1">
    <location>
        <begin position="17"/>
        <end position="38"/>
    </location>
</feature>
<proteinExistence type="predicted"/>
<evidence type="ECO:0000256" key="1">
    <source>
        <dbReference type="SAM" id="Phobius"/>
    </source>
</evidence>
<evidence type="ECO:0000313" key="2">
    <source>
        <dbReference type="EMBL" id="QEH33810.1"/>
    </source>
</evidence>
<keyword evidence="3" id="KW-1185">Reference proteome</keyword>
<keyword evidence="1" id="KW-0472">Membrane</keyword>
<feature type="transmembrane region" description="Helical" evidence="1">
    <location>
        <begin position="109"/>
        <end position="129"/>
    </location>
</feature>
<dbReference type="EMBL" id="CP042997">
    <property type="protein sequence ID" value="QEH33810.1"/>
    <property type="molecule type" value="Genomic_DNA"/>
</dbReference>
<gene>
    <name evidence="2" type="ORF">OJF2_23400</name>
</gene>
<dbReference type="KEGG" id="agv:OJF2_23400"/>
<feature type="transmembrane region" description="Helical" evidence="1">
    <location>
        <begin position="162"/>
        <end position="179"/>
    </location>
</feature>
<keyword evidence="1" id="KW-0812">Transmembrane</keyword>
<name>A0A5B9W1G2_9BACT</name>
<dbReference type="AlphaFoldDB" id="A0A5B9W1G2"/>
<organism evidence="2 3">
    <name type="scientific">Aquisphaera giovannonii</name>
    <dbReference type="NCBI Taxonomy" id="406548"/>
    <lineage>
        <taxon>Bacteria</taxon>
        <taxon>Pseudomonadati</taxon>
        <taxon>Planctomycetota</taxon>
        <taxon>Planctomycetia</taxon>
        <taxon>Isosphaerales</taxon>
        <taxon>Isosphaeraceae</taxon>
        <taxon>Aquisphaera</taxon>
    </lineage>
</organism>
<protein>
    <submittedName>
        <fullName evidence="2">Uncharacterized protein</fullName>
    </submittedName>
</protein>
<accession>A0A5B9W1G2</accession>